<dbReference type="GeneID" id="93622504"/>
<sequence length="57" mass="5588">MRLSFLFFGLSFAFMIVSSLPLGSIGLEKRQAVGGSVGSAAGGVIGGATTTLGPVVG</sequence>
<organism evidence="2 3">
    <name type="scientific">Rhizopus delemar (strain RA 99-880 / ATCC MYA-4621 / FGSC 9543 / NRRL 43880)</name>
    <name type="common">Mucormycosis agent</name>
    <name type="synonym">Rhizopus arrhizus var. delemar</name>
    <dbReference type="NCBI Taxonomy" id="246409"/>
    <lineage>
        <taxon>Eukaryota</taxon>
        <taxon>Fungi</taxon>
        <taxon>Fungi incertae sedis</taxon>
        <taxon>Mucoromycota</taxon>
        <taxon>Mucoromycotina</taxon>
        <taxon>Mucoromycetes</taxon>
        <taxon>Mucorales</taxon>
        <taxon>Mucorineae</taxon>
        <taxon>Rhizopodaceae</taxon>
        <taxon>Rhizopus</taxon>
    </lineage>
</organism>
<dbReference type="RefSeq" id="XP_067526224.1">
    <property type="nucleotide sequence ID" value="XM_067670123.1"/>
</dbReference>
<gene>
    <name evidence="2" type="ORF">RO3G_15539</name>
</gene>
<keyword evidence="1" id="KW-0732">Signal</keyword>
<accession>I1CQU8</accession>
<evidence type="ECO:0000313" key="3">
    <source>
        <dbReference type="Proteomes" id="UP000009138"/>
    </source>
</evidence>
<name>I1CQU8_RHIO9</name>
<dbReference type="InParanoid" id="I1CQU8"/>
<evidence type="ECO:0000313" key="2">
    <source>
        <dbReference type="EMBL" id="EIE90828.1"/>
    </source>
</evidence>
<keyword evidence="3" id="KW-1185">Reference proteome</keyword>
<protein>
    <submittedName>
        <fullName evidence="2">Uncharacterized protein</fullName>
    </submittedName>
</protein>
<dbReference type="AlphaFoldDB" id="I1CQU8"/>
<proteinExistence type="predicted"/>
<dbReference type="EMBL" id="CH476747">
    <property type="protein sequence ID" value="EIE90828.1"/>
    <property type="molecule type" value="Genomic_DNA"/>
</dbReference>
<dbReference type="Proteomes" id="UP000009138">
    <property type="component" value="Unassembled WGS sequence"/>
</dbReference>
<reference evidence="2 3" key="1">
    <citation type="journal article" date="2009" name="PLoS Genet.">
        <title>Genomic analysis of the basal lineage fungus Rhizopus oryzae reveals a whole-genome duplication.</title>
        <authorList>
            <person name="Ma L.-J."/>
            <person name="Ibrahim A.S."/>
            <person name="Skory C."/>
            <person name="Grabherr M.G."/>
            <person name="Burger G."/>
            <person name="Butler M."/>
            <person name="Elias M."/>
            <person name="Idnurm A."/>
            <person name="Lang B.F."/>
            <person name="Sone T."/>
            <person name="Abe A."/>
            <person name="Calvo S.E."/>
            <person name="Corrochano L.M."/>
            <person name="Engels R."/>
            <person name="Fu J."/>
            <person name="Hansberg W."/>
            <person name="Kim J.-M."/>
            <person name="Kodira C.D."/>
            <person name="Koehrsen M.J."/>
            <person name="Liu B."/>
            <person name="Miranda-Saavedra D."/>
            <person name="O'Leary S."/>
            <person name="Ortiz-Castellanos L."/>
            <person name="Poulter R."/>
            <person name="Rodriguez-Romero J."/>
            <person name="Ruiz-Herrera J."/>
            <person name="Shen Y.-Q."/>
            <person name="Zeng Q."/>
            <person name="Galagan J."/>
            <person name="Birren B.W."/>
            <person name="Cuomo C.A."/>
            <person name="Wickes B.L."/>
        </authorList>
    </citation>
    <scope>NUCLEOTIDE SEQUENCE [LARGE SCALE GENOMIC DNA]</scope>
    <source>
        <strain evidence="3">RA 99-880 / ATCC MYA-4621 / FGSC 9543 / NRRL 43880</strain>
    </source>
</reference>
<feature type="chain" id="PRO_5003638808" evidence="1">
    <location>
        <begin position="20"/>
        <end position="57"/>
    </location>
</feature>
<feature type="signal peptide" evidence="1">
    <location>
        <begin position="1"/>
        <end position="19"/>
    </location>
</feature>
<dbReference type="VEuPathDB" id="FungiDB:RO3G_15539"/>
<evidence type="ECO:0000256" key="1">
    <source>
        <dbReference type="SAM" id="SignalP"/>
    </source>
</evidence>